<sequence length="43" mass="5136">MAEIHQPKGIFNVFWQGNSFKKNRKGQEKITTYFSNKRFKSTI</sequence>
<dbReference type="AlphaFoldDB" id="T2JWB8"/>
<name>T2JWB8_CROWT</name>
<reference evidence="1 2" key="2">
    <citation type="submission" date="2013-09" db="EMBL/GenBank/DDBJ databases">
        <title>Whole genome comparison of six Crocosphaera watsonii strains with differing phenotypes.</title>
        <authorList>
            <person name="Bench S.R."/>
            <person name="Heller P."/>
            <person name="Frank I."/>
            <person name="Arciniega M."/>
            <person name="Shilova I.N."/>
            <person name="Zehr J.P."/>
        </authorList>
    </citation>
    <scope>NUCLEOTIDE SEQUENCE [LARGE SCALE GENOMIC DNA]</scope>
    <source>
        <strain evidence="1 2">WH 0402</strain>
    </source>
</reference>
<dbReference type="EMBL" id="CAQN01000952">
    <property type="protein sequence ID" value="CCQ69316.1"/>
    <property type="molecule type" value="Genomic_DNA"/>
</dbReference>
<organism evidence="1 2">
    <name type="scientific">Crocosphaera watsonii WH 0402</name>
    <dbReference type="NCBI Taxonomy" id="1284629"/>
    <lineage>
        <taxon>Bacteria</taxon>
        <taxon>Bacillati</taxon>
        <taxon>Cyanobacteriota</taxon>
        <taxon>Cyanophyceae</taxon>
        <taxon>Oscillatoriophycideae</taxon>
        <taxon>Chroococcales</taxon>
        <taxon>Aphanothecaceae</taxon>
        <taxon>Crocosphaera</taxon>
    </lineage>
</organism>
<protein>
    <submittedName>
        <fullName evidence="1">Uncharacterized protein</fullName>
    </submittedName>
</protein>
<proteinExistence type="predicted"/>
<comment type="caution">
    <text evidence="1">The sequence shown here is derived from an EMBL/GenBank/DDBJ whole genome shotgun (WGS) entry which is preliminary data.</text>
</comment>
<accession>T2JWB8</accession>
<evidence type="ECO:0000313" key="2">
    <source>
        <dbReference type="Proteomes" id="UP000018130"/>
    </source>
</evidence>
<dbReference type="Proteomes" id="UP000018130">
    <property type="component" value="Unassembled WGS sequence"/>
</dbReference>
<gene>
    <name evidence="1" type="ORF">CWATWH0402_5478</name>
</gene>
<reference evidence="1 2" key="1">
    <citation type="submission" date="2013-01" db="EMBL/GenBank/DDBJ databases">
        <authorList>
            <person name="Bench S."/>
        </authorList>
    </citation>
    <scope>NUCLEOTIDE SEQUENCE [LARGE SCALE GENOMIC DNA]</scope>
    <source>
        <strain evidence="1 2">WH 0402</strain>
    </source>
</reference>
<evidence type="ECO:0000313" key="1">
    <source>
        <dbReference type="EMBL" id="CCQ69316.1"/>
    </source>
</evidence>